<keyword evidence="2" id="KW-0472">Membrane</keyword>
<evidence type="ECO:0000313" key="4">
    <source>
        <dbReference type="Proteomes" id="UP001221142"/>
    </source>
</evidence>
<evidence type="ECO:0000256" key="2">
    <source>
        <dbReference type="SAM" id="Phobius"/>
    </source>
</evidence>
<feature type="transmembrane region" description="Helical" evidence="2">
    <location>
        <begin position="699"/>
        <end position="722"/>
    </location>
</feature>
<keyword evidence="2" id="KW-1133">Transmembrane helix</keyword>
<evidence type="ECO:0000256" key="1">
    <source>
        <dbReference type="SAM" id="MobiDB-lite"/>
    </source>
</evidence>
<feature type="region of interest" description="Disordered" evidence="1">
    <location>
        <begin position="1"/>
        <end position="42"/>
    </location>
</feature>
<feature type="compositionally biased region" description="Low complexity" evidence="1">
    <location>
        <begin position="99"/>
        <end position="119"/>
    </location>
</feature>
<organism evidence="3 4">
    <name type="scientific">Roridomyces roridus</name>
    <dbReference type="NCBI Taxonomy" id="1738132"/>
    <lineage>
        <taxon>Eukaryota</taxon>
        <taxon>Fungi</taxon>
        <taxon>Dikarya</taxon>
        <taxon>Basidiomycota</taxon>
        <taxon>Agaricomycotina</taxon>
        <taxon>Agaricomycetes</taxon>
        <taxon>Agaricomycetidae</taxon>
        <taxon>Agaricales</taxon>
        <taxon>Marasmiineae</taxon>
        <taxon>Mycenaceae</taxon>
        <taxon>Roridomyces</taxon>
    </lineage>
</organism>
<name>A0AAD7FR87_9AGAR</name>
<feature type="region of interest" description="Disordered" evidence="1">
    <location>
        <begin position="189"/>
        <end position="252"/>
    </location>
</feature>
<keyword evidence="2" id="KW-0812">Transmembrane</keyword>
<dbReference type="EMBL" id="JARKIF010000007">
    <property type="protein sequence ID" value="KAJ7634763.1"/>
    <property type="molecule type" value="Genomic_DNA"/>
</dbReference>
<evidence type="ECO:0008006" key="5">
    <source>
        <dbReference type="Google" id="ProtNLM"/>
    </source>
</evidence>
<comment type="caution">
    <text evidence="3">The sequence shown here is derived from an EMBL/GenBank/DDBJ whole genome shotgun (WGS) entry which is preliminary data.</text>
</comment>
<keyword evidence="4" id="KW-1185">Reference proteome</keyword>
<protein>
    <recommendedName>
        <fullName evidence="5">WW domain-containing protein</fullName>
    </recommendedName>
</protein>
<feature type="compositionally biased region" description="Low complexity" evidence="1">
    <location>
        <begin position="204"/>
        <end position="213"/>
    </location>
</feature>
<dbReference type="AlphaFoldDB" id="A0AAD7FR87"/>
<gene>
    <name evidence="3" type="ORF">FB45DRAFT_909787</name>
</gene>
<proteinExistence type="predicted"/>
<feature type="transmembrane region" description="Helical" evidence="2">
    <location>
        <begin position="734"/>
        <end position="755"/>
    </location>
</feature>
<reference evidence="3" key="1">
    <citation type="submission" date="2023-03" db="EMBL/GenBank/DDBJ databases">
        <title>Massive genome expansion in bonnet fungi (Mycena s.s.) driven by repeated elements and novel gene families across ecological guilds.</title>
        <authorList>
            <consortium name="Lawrence Berkeley National Laboratory"/>
            <person name="Harder C.B."/>
            <person name="Miyauchi S."/>
            <person name="Viragh M."/>
            <person name="Kuo A."/>
            <person name="Thoen E."/>
            <person name="Andreopoulos B."/>
            <person name="Lu D."/>
            <person name="Skrede I."/>
            <person name="Drula E."/>
            <person name="Henrissat B."/>
            <person name="Morin E."/>
            <person name="Kohler A."/>
            <person name="Barry K."/>
            <person name="LaButti K."/>
            <person name="Morin E."/>
            <person name="Salamov A."/>
            <person name="Lipzen A."/>
            <person name="Mereny Z."/>
            <person name="Hegedus B."/>
            <person name="Baldrian P."/>
            <person name="Stursova M."/>
            <person name="Weitz H."/>
            <person name="Taylor A."/>
            <person name="Grigoriev I.V."/>
            <person name="Nagy L.G."/>
            <person name="Martin F."/>
            <person name="Kauserud H."/>
        </authorList>
    </citation>
    <scope>NUCLEOTIDE SEQUENCE</scope>
    <source>
        <strain evidence="3">9284</strain>
    </source>
</reference>
<evidence type="ECO:0000313" key="3">
    <source>
        <dbReference type="EMBL" id="KAJ7634763.1"/>
    </source>
</evidence>
<feature type="compositionally biased region" description="Polar residues" evidence="1">
    <location>
        <begin position="1"/>
        <end position="21"/>
    </location>
</feature>
<sequence>MATGNTNSRAPNSPASGSRNTGKAPHLLPTLHPDAIADRNSFPDSRDISRLIRSSSSTPHLHLPLNQRASRSSLRSFQNIDQERHSLYSLSNPHLLAASRTASPTASPAFTPTASANSSVVDIQIHEPDSPIEIRPPSDSCVNRRPSHSSLVQSPLAHTEGDHLLRPPSPRPGHLRPIDIRVIEPEIDAPVESGSSRPHTGRASPSSFISSQSQEDEERYSTHSLSAVSSPPSPTFDQDSSGSSSAIPAPLDGPFASANTSVADLQLMEFGDVMTPPDFVTIQKRFPDIFPGVPTSTSRYDRKVTIPDEPTRYTIPPLTIAVHANRPPQGWTVCQHPEGVQYFFHSEKRVFTDANIYKSRTLRFIENVMHRILSSLDDFLRSARVELRDIDLVLDECLCEDGTPGCRYYFVNHKDRCVFWMDEAPEYLFPIVWEIRGVTSAYHVSNILQAQYWYHCELYPRSLQVTPEILDELQDNASHGLSDLITSKTSTVSLKAEDLDQLLKLLHCRSAANTGDKKFDGTPRLVGRFMFLFTCDRVYNFHGVPGVRLDRNESVYGKPHKRTFLIKLLNPLLFLGPNLHLNNLRNICTDGLIHSREWPSFISRLNSEWQEFTTYSTILLNANVGFLSIQSVDQSGILRPDRSAAQIASYLSILISTGSILISLNLMRQNRDRGDAAAQDAAEFINRRKHAIFDLEPTAILYSLPYAMLIWSMVAFIAAFSLMWFQDSDTMTKAFVGVLGGVIAGLVFWCIFAVWDRDGSWWDWERLRRRLGLARATDDVADPIHTATDTIPSRRRQWKWLRSFLRPRPPDEDIELERNDSRV</sequence>
<feature type="transmembrane region" description="Helical" evidence="2">
    <location>
        <begin position="647"/>
        <end position="667"/>
    </location>
</feature>
<accession>A0AAD7FR87</accession>
<feature type="region of interest" description="Disordered" evidence="1">
    <location>
        <begin position="99"/>
        <end position="176"/>
    </location>
</feature>
<dbReference type="Proteomes" id="UP001221142">
    <property type="component" value="Unassembled WGS sequence"/>
</dbReference>
<feature type="compositionally biased region" description="Polar residues" evidence="1">
    <location>
        <begin position="222"/>
        <end position="246"/>
    </location>
</feature>